<evidence type="ECO:0000313" key="1">
    <source>
        <dbReference type="EMBL" id="GFY12703.1"/>
    </source>
</evidence>
<comment type="caution">
    <text evidence="1">The sequence shown here is derived from an EMBL/GenBank/DDBJ whole genome shotgun (WGS) entry which is preliminary data.</text>
</comment>
<name>A0A8X6SJQ9_TRICX</name>
<accession>A0A8X6SJQ9</accession>
<dbReference type="AlphaFoldDB" id="A0A8X6SJQ9"/>
<dbReference type="EMBL" id="BMAU01021315">
    <property type="protein sequence ID" value="GFY12703.1"/>
    <property type="molecule type" value="Genomic_DNA"/>
</dbReference>
<dbReference type="Proteomes" id="UP000887159">
    <property type="component" value="Unassembled WGS sequence"/>
</dbReference>
<sequence>MGRLRGIRVWDYKREKLGEQKYTRSLIMEESSKEGTDPPGAALPDMMIMNTPPLSVGEDSLPDSKLVPAGNGSGVGFELTAYGLEVQHGIHCATGAQRGFSFLYMEKQDDSKPWISLLFLVMMRNPRCQISSSYAQMDHRPPELFFMNRMKKWIERLNKCVAVSGDYIKK</sequence>
<keyword evidence="2" id="KW-1185">Reference proteome</keyword>
<evidence type="ECO:0000313" key="2">
    <source>
        <dbReference type="Proteomes" id="UP000887159"/>
    </source>
</evidence>
<gene>
    <name evidence="1" type="ORF">TNCV_2448941</name>
</gene>
<protein>
    <submittedName>
        <fullName evidence="1">Uncharacterized protein</fullName>
    </submittedName>
</protein>
<reference evidence="1" key="1">
    <citation type="submission" date="2020-08" db="EMBL/GenBank/DDBJ databases">
        <title>Multicomponent nature underlies the extraordinary mechanical properties of spider dragline silk.</title>
        <authorList>
            <person name="Kono N."/>
            <person name="Nakamura H."/>
            <person name="Mori M."/>
            <person name="Yoshida Y."/>
            <person name="Ohtoshi R."/>
            <person name="Malay A.D."/>
            <person name="Moran D.A.P."/>
            <person name="Tomita M."/>
            <person name="Numata K."/>
            <person name="Arakawa K."/>
        </authorList>
    </citation>
    <scope>NUCLEOTIDE SEQUENCE</scope>
</reference>
<proteinExistence type="predicted"/>
<organism evidence="1 2">
    <name type="scientific">Trichonephila clavipes</name>
    <name type="common">Golden silk orbweaver</name>
    <name type="synonym">Nephila clavipes</name>
    <dbReference type="NCBI Taxonomy" id="2585209"/>
    <lineage>
        <taxon>Eukaryota</taxon>
        <taxon>Metazoa</taxon>
        <taxon>Ecdysozoa</taxon>
        <taxon>Arthropoda</taxon>
        <taxon>Chelicerata</taxon>
        <taxon>Arachnida</taxon>
        <taxon>Araneae</taxon>
        <taxon>Araneomorphae</taxon>
        <taxon>Entelegynae</taxon>
        <taxon>Araneoidea</taxon>
        <taxon>Nephilidae</taxon>
        <taxon>Trichonephila</taxon>
    </lineage>
</organism>